<dbReference type="GO" id="GO:0007131">
    <property type="term" value="P:reciprocal meiotic recombination"/>
    <property type="evidence" value="ECO:0007669"/>
    <property type="project" value="TreeGrafter"/>
</dbReference>
<dbReference type="PANTHER" id="PTHR45629">
    <property type="entry name" value="SNF2/RAD54 FAMILY MEMBER"/>
    <property type="match status" value="1"/>
</dbReference>
<reference evidence="3 4" key="1">
    <citation type="submission" date="2019-03" db="EMBL/GenBank/DDBJ databases">
        <title>Single cell metagenomics reveals metabolic interactions within the superorganism composed of flagellate Streblomastix strix and complex community of Bacteroidetes bacteria on its surface.</title>
        <authorList>
            <person name="Treitli S.C."/>
            <person name="Kolisko M."/>
            <person name="Husnik F."/>
            <person name="Keeling P."/>
            <person name="Hampl V."/>
        </authorList>
    </citation>
    <scope>NUCLEOTIDE SEQUENCE [LARGE SCALE GENOMIC DNA]</scope>
    <source>
        <strain evidence="3">ST1C</strain>
    </source>
</reference>
<dbReference type="SMART" id="SM00487">
    <property type="entry name" value="DEXDc"/>
    <property type="match status" value="1"/>
</dbReference>
<dbReference type="InterPro" id="IPR014001">
    <property type="entry name" value="Helicase_ATP-bd"/>
</dbReference>
<dbReference type="InterPro" id="IPR000330">
    <property type="entry name" value="SNF2_N"/>
</dbReference>
<proteinExistence type="predicted"/>
<accession>A0A5J4X2B8</accession>
<dbReference type="Gene3D" id="3.40.50.300">
    <property type="entry name" value="P-loop containing nucleotide triphosphate hydrolases"/>
    <property type="match status" value="1"/>
</dbReference>
<evidence type="ECO:0000313" key="4">
    <source>
        <dbReference type="Proteomes" id="UP000324800"/>
    </source>
</evidence>
<dbReference type="InterPro" id="IPR050496">
    <property type="entry name" value="SNF2_RAD54_helicase_repair"/>
</dbReference>
<protein>
    <submittedName>
        <fullName evidence="3">Putative DNA repair and recombination protein RAD54</fullName>
    </submittedName>
</protein>
<evidence type="ECO:0000259" key="2">
    <source>
        <dbReference type="PROSITE" id="PS51192"/>
    </source>
</evidence>
<dbReference type="PANTHER" id="PTHR45629:SF7">
    <property type="entry name" value="DNA EXCISION REPAIR PROTEIN ERCC-6-RELATED"/>
    <property type="match status" value="1"/>
</dbReference>
<organism evidence="3 4">
    <name type="scientific">Streblomastix strix</name>
    <dbReference type="NCBI Taxonomy" id="222440"/>
    <lineage>
        <taxon>Eukaryota</taxon>
        <taxon>Metamonada</taxon>
        <taxon>Preaxostyla</taxon>
        <taxon>Oxymonadida</taxon>
        <taxon>Streblomastigidae</taxon>
        <taxon>Streblomastix</taxon>
    </lineage>
</organism>
<dbReference type="GO" id="GO:0000724">
    <property type="term" value="P:double-strand break repair via homologous recombination"/>
    <property type="evidence" value="ECO:0007669"/>
    <property type="project" value="TreeGrafter"/>
</dbReference>
<dbReference type="InterPro" id="IPR049730">
    <property type="entry name" value="SNF2/RAD54-like_C"/>
</dbReference>
<sequence length="544" mass="60717">MEAQNSLIKSRAKPIKESIKIPQPLFSPKTPGAIILNQNHPSKDASGRLLTDVVLDPVLTSVLEPHQIEGVRFMLSCITGGPGVETGSGGCILADEMGVGKSLQAISLIWTVLKQSALGVPLVRKVIVVCPLSLIQSWKVEFKKWLGIYRVHVAYISSEATTSKTIQDINAFIEGSTLDVLIISYETLRSNIDKLTKCNIGLLVCDEGHRLKNSKTKTAETLCQIKTRRRVILTGTPIQNNLDEFWSMCDFVNPDALGQQAVFKRVYAVPIQKARDSHSTKKEQESALSLSSELTTRTSSFILRRTKDVIKLPQKHENIIFCLPSTIQLELYRRAISKKIADAFHNSASALLLITYLRLLSDHPGLIFPEDIALSALEGRGHKGDTINSSLLSESQRLILSKHTVKARKKGRSKQNEKVKDNLIGEEEQQIEIDEDNIEDQEKPIIDLFRSCVDEQEINQLKAIDITCSSKLVALDAILAHIKRMYPNDKVVISSVFTHMLDFITSLCCLRRYSFVRLDGSVKAAQRNDAIKKFTEQGSNTYEI</sequence>
<dbReference type="AlphaFoldDB" id="A0A5J4X2B8"/>
<evidence type="ECO:0000313" key="3">
    <source>
        <dbReference type="EMBL" id="KAA6401408.1"/>
    </source>
</evidence>
<dbReference type="EMBL" id="SNRW01000394">
    <property type="protein sequence ID" value="KAA6401408.1"/>
    <property type="molecule type" value="Genomic_DNA"/>
</dbReference>
<dbReference type="InterPro" id="IPR027417">
    <property type="entry name" value="P-loop_NTPase"/>
</dbReference>
<comment type="caution">
    <text evidence="3">The sequence shown here is derived from an EMBL/GenBank/DDBJ whole genome shotgun (WGS) entry which is preliminary data.</text>
</comment>
<dbReference type="Pfam" id="PF00176">
    <property type="entry name" value="SNF2-rel_dom"/>
    <property type="match status" value="1"/>
</dbReference>
<dbReference type="GO" id="GO:0016787">
    <property type="term" value="F:hydrolase activity"/>
    <property type="evidence" value="ECO:0007669"/>
    <property type="project" value="UniProtKB-KW"/>
</dbReference>
<dbReference type="InterPro" id="IPR038718">
    <property type="entry name" value="SNF2-like_sf"/>
</dbReference>
<dbReference type="Proteomes" id="UP000324800">
    <property type="component" value="Unassembled WGS sequence"/>
</dbReference>
<name>A0A5J4X2B8_9EUKA</name>
<gene>
    <name evidence="3" type="ORF">EZS28_003058</name>
</gene>
<feature type="domain" description="Helicase ATP-binding" evidence="2">
    <location>
        <begin position="82"/>
        <end position="255"/>
    </location>
</feature>
<dbReference type="GO" id="GO:0015616">
    <property type="term" value="F:DNA translocase activity"/>
    <property type="evidence" value="ECO:0007669"/>
    <property type="project" value="TreeGrafter"/>
</dbReference>
<dbReference type="CDD" id="cd18004">
    <property type="entry name" value="DEXHc_RAD54"/>
    <property type="match status" value="1"/>
</dbReference>
<dbReference type="CDD" id="cd18793">
    <property type="entry name" value="SF2_C_SNF"/>
    <property type="match status" value="1"/>
</dbReference>
<dbReference type="GO" id="GO:0005524">
    <property type="term" value="F:ATP binding"/>
    <property type="evidence" value="ECO:0007669"/>
    <property type="project" value="InterPro"/>
</dbReference>
<evidence type="ECO:0000256" key="1">
    <source>
        <dbReference type="ARBA" id="ARBA00022801"/>
    </source>
</evidence>
<dbReference type="GO" id="GO:0005634">
    <property type="term" value="C:nucleus"/>
    <property type="evidence" value="ECO:0007669"/>
    <property type="project" value="TreeGrafter"/>
</dbReference>
<dbReference type="Gene3D" id="3.40.50.10810">
    <property type="entry name" value="Tandem AAA-ATPase domain"/>
    <property type="match status" value="1"/>
</dbReference>
<dbReference type="SUPFAM" id="SSF52540">
    <property type="entry name" value="P-loop containing nucleoside triphosphate hydrolases"/>
    <property type="match status" value="2"/>
</dbReference>
<dbReference type="PROSITE" id="PS51192">
    <property type="entry name" value="HELICASE_ATP_BIND_1"/>
    <property type="match status" value="1"/>
</dbReference>
<dbReference type="OrthoDB" id="413460at2759"/>
<keyword evidence="1" id="KW-0378">Hydrolase</keyword>